<gene>
    <name evidence="1" type="ORF">MICAC_3190005</name>
</gene>
<dbReference type="Gene3D" id="1.10.740.10">
    <property type="entry name" value="Transferase Inhibitor Protein From Tn5, Chain"/>
    <property type="match status" value="1"/>
</dbReference>
<reference evidence="1 2" key="1">
    <citation type="submission" date="2012-04" db="EMBL/GenBank/DDBJ databases">
        <authorList>
            <person name="Genoscope - CEA"/>
        </authorList>
    </citation>
    <scope>NUCLEOTIDE SEQUENCE [LARGE SCALE GENOMIC DNA]</scope>
    <source>
        <strain evidence="1 2">9443</strain>
    </source>
</reference>
<sequence length="42" mass="4536">MVAIASVGELGVKTIWLGLGRLQDISETWKLSDQISSPIEPP</sequence>
<dbReference type="HOGENOM" id="CLU_3254056_0_0_3"/>
<dbReference type="InterPro" id="IPR014737">
    <property type="entry name" value="Transposase_Tn5-like_C"/>
</dbReference>
<evidence type="ECO:0008006" key="3">
    <source>
        <dbReference type="Google" id="ProtNLM"/>
    </source>
</evidence>
<accession>I4G2W5</accession>
<proteinExistence type="predicted"/>
<dbReference type="EMBL" id="CAIJ01000245">
    <property type="protein sequence ID" value="CCI02276.1"/>
    <property type="molecule type" value="Genomic_DNA"/>
</dbReference>
<evidence type="ECO:0000313" key="2">
    <source>
        <dbReference type="Proteomes" id="UP000003480"/>
    </source>
</evidence>
<dbReference type="Proteomes" id="UP000003480">
    <property type="component" value="Unassembled WGS sequence"/>
</dbReference>
<name>I4G2W5_MICAE</name>
<evidence type="ECO:0000313" key="1">
    <source>
        <dbReference type="EMBL" id="CCI02276.1"/>
    </source>
</evidence>
<organism evidence="1 2">
    <name type="scientific">Microcystis aeruginosa PCC 9443</name>
    <dbReference type="NCBI Taxonomy" id="1160281"/>
    <lineage>
        <taxon>Bacteria</taxon>
        <taxon>Bacillati</taxon>
        <taxon>Cyanobacteriota</taxon>
        <taxon>Cyanophyceae</taxon>
        <taxon>Oscillatoriophycideae</taxon>
        <taxon>Chroococcales</taxon>
        <taxon>Microcystaceae</taxon>
        <taxon>Microcystis</taxon>
    </lineage>
</organism>
<comment type="caution">
    <text evidence="1">The sequence shown here is derived from an EMBL/GenBank/DDBJ whole genome shotgun (WGS) entry which is preliminary data.</text>
</comment>
<dbReference type="AlphaFoldDB" id="I4G2W5"/>
<protein>
    <recommendedName>
        <fullName evidence="3">Transposase</fullName>
    </recommendedName>
</protein>